<reference evidence="2" key="1">
    <citation type="journal article" date="2011" name="Genetics">
        <title>Massive changes in genome architecture accompany the transition to self-fertility in the filamentous fungus Neurospora tetrasperma.</title>
        <authorList>
            <person name="Ellison C.E."/>
            <person name="Stajich J.E."/>
            <person name="Jacobson D.J."/>
            <person name="Natvig D.O."/>
            <person name="Lapidus A."/>
            <person name="Foster B."/>
            <person name="Aerts A."/>
            <person name="Riley R."/>
            <person name="Lindquist E.A."/>
            <person name="Grigoriev I.V."/>
            <person name="Taylor J.W."/>
        </authorList>
    </citation>
    <scope>NUCLEOTIDE SEQUENCE [LARGE SCALE GENOMIC DNA]</scope>
    <source>
        <strain evidence="2">FGSC 2508 / P0657</strain>
    </source>
</reference>
<evidence type="ECO:0000313" key="2">
    <source>
        <dbReference type="Proteomes" id="UP000008065"/>
    </source>
</evidence>
<accession>F8MCQ4</accession>
<evidence type="ECO:0000313" key="1">
    <source>
        <dbReference type="EMBL" id="EGO60501.1"/>
    </source>
</evidence>
<name>F8MCQ4_NEUT8</name>
<dbReference type="EMBL" id="GL891302">
    <property type="protein sequence ID" value="EGO60501.1"/>
    <property type="molecule type" value="Genomic_DNA"/>
</dbReference>
<dbReference type="KEGG" id="nte:NEUTE1DRAFT36233"/>
<dbReference type="Proteomes" id="UP000008065">
    <property type="component" value="Unassembled WGS sequence"/>
</dbReference>
<sequence length="220" mass="24892">MAATAAMCGLAARMSVDGCTIQSVADRNDLALRRRQYAFLYRTFLGARLSGHPKYIKSLEGGFEKKWNASYRDKGCAVWQKFGALEGQVKRKDMVIFPSWLEARTNSQTTARKRKMDLKLKLNLAGEQASMMKDESSDAKLRWWRQAGGGRVPLFWHNIKQQWPYLMLFCATPILAWRTEQAGQAGKERHKKELASRISRMVDRGGCAGGWTGTTDGCYL</sequence>
<keyword evidence="2" id="KW-1185">Reference proteome</keyword>
<organism evidence="1 2">
    <name type="scientific">Neurospora tetrasperma (strain FGSC 2508 / ATCC MYA-4615 / P0657)</name>
    <dbReference type="NCBI Taxonomy" id="510951"/>
    <lineage>
        <taxon>Eukaryota</taxon>
        <taxon>Fungi</taxon>
        <taxon>Dikarya</taxon>
        <taxon>Ascomycota</taxon>
        <taxon>Pezizomycotina</taxon>
        <taxon>Sordariomycetes</taxon>
        <taxon>Sordariomycetidae</taxon>
        <taxon>Sordariales</taxon>
        <taxon>Sordariaceae</taxon>
        <taxon>Neurospora</taxon>
    </lineage>
</organism>
<dbReference type="RefSeq" id="XP_009847142.1">
    <property type="nucleotide sequence ID" value="XM_009848840.1"/>
</dbReference>
<gene>
    <name evidence="1" type="ORF">NEUTE1DRAFT_36233</name>
</gene>
<proteinExistence type="predicted"/>
<dbReference type="HOGENOM" id="CLU_1256357_0_0_1"/>
<dbReference type="AlphaFoldDB" id="F8MCQ4"/>
<protein>
    <submittedName>
        <fullName evidence="1">Uncharacterized protein</fullName>
    </submittedName>
</protein>
<dbReference type="GeneID" id="20827553"/>
<dbReference type="VEuPathDB" id="FungiDB:NEUTE1DRAFT_36233"/>